<evidence type="ECO:0000256" key="2">
    <source>
        <dbReference type="ARBA" id="ARBA00010944"/>
    </source>
</evidence>
<dbReference type="InterPro" id="IPR029903">
    <property type="entry name" value="RmlD-like-bd"/>
</dbReference>
<dbReference type="GO" id="GO:0008831">
    <property type="term" value="F:dTDP-4-dehydrorhamnose reductase activity"/>
    <property type="evidence" value="ECO:0007669"/>
    <property type="project" value="UniProtKB-EC"/>
</dbReference>
<evidence type="ECO:0000256" key="6">
    <source>
        <dbReference type="RuleBase" id="RU364082"/>
    </source>
</evidence>
<dbReference type="EMBL" id="QPMH01000006">
    <property type="protein sequence ID" value="RDD62261.1"/>
    <property type="molecule type" value="Genomic_DNA"/>
</dbReference>
<protein>
    <recommendedName>
        <fullName evidence="4 6">dTDP-4-dehydrorhamnose reductase</fullName>
        <ecNumber evidence="3 6">1.1.1.133</ecNumber>
    </recommendedName>
</protein>
<evidence type="ECO:0000256" key="3">
    <source>
        <dbReference type="ARBA" id="ARBA00012929"/>
    </source>
</evidence>
<dbReference type="Proteomes" id="UP000253941">
    <property type="component" value="Unassembled WGS sequence"/>
</dbReference>
<dbReference type="PANTHER" id="PTHR10491:SF4">
    <property type="entry name" value="METHIONINE ADENOSYLTRANSFERASE 2 SUBUNIT BETA"/>
    <property type="match status" value="1"/>
</dbReference>
<dbReference type="SUPFAM" id="SSF51735">
    <property type="entry name" value="NAD(P)-binding Rossmann-fold domains"/>
    <property type="match status" value="1"/>
</dbReference>
<dbReference type="EC" id="1.1.1.133" evidence="3 6"/>
<keyword evidence="9" id="KW-1185">Reference proteome</keyword>
<dbReference type="InterPro" id="IPR005913">
    <property type="entry name" value="dTDP_dehydrorham_reduct"/>
</dbReference>
<comment type="pathway">
    <text evidence="1 6">Carbohydrate biosynthesis; dTDP-L-rhamnose biosynthesis.</text>
</comment>
<comment type="catalytic activity">
    <reaction evidence="5 6">
        <text>dTDP-beta-L-rhamnose + NADP(+) = dTDP-4-dehydro-beta-L-rhamnose + NADPH + H(+)</text>
        <dbReference type="Rhea" id="RHEA:21796"/>
        <dbReference type="ChEBI" id="CHEBI:15378"/>
        <dbReference type="ChEBI" id="CHEBI:57510"/>
        <dbReference type="ChEBI" id="CHEBI:57783"/>
        <dbReference type="ChEBI" id="CHEBI:58349"/>
        <dbReference type="ChEBI" id="CHEBI:62830"/>
        <dbReference type="EC" id="1.1.1.133"/>
    </reaction>
</comment>
<dbReference type="Gene3D" id="3.40.50.720">
    <property type="entry name" value="NAD(P)-binding Rossmann-like Domain"/>
    <property type="match status" value="1"/>
</dbReference>
<dbReference type="PANTHER" id="PTHR10491">
    <property type="entry name" value="DTDP-4-DEHYDRORHAMNOSE REDUCTASE"/>
    <property type="match status" value="1"/>
</dbReference>
<feature type="domain" description="RmlD-like substrate binding" evidence="7">
    <location>
        <begin position="6"/>
        <end position="289"/>
    </location>
</feature>
<dbReference type="RefSeq" id="WP_114581775.1">
    <property type="nucleotide sequence ID" value="NZ_QPMH01000006.1"/>
</dbReference>
<evidence type="ECO:0000313" key="8">
    <source>
        <dbReference type="EMBL" id="RDD62261.1"/>
    </source>
</evidence>
<dbReference type="NCBIfam" id="TIGR01214">
    <property type="entry name" value="rmlD"/>
    <property type="match status" value="1"/>
</dbReference>
<dbReference type="GO" id="GO:0019305">
    <property type="term" value="P:dTDP-rhamnose biosynthetic process"/>
    <property type="evidence" value="ECO:0007669"/>
    <property type="project" value="UniProtKB-UniPathway"/>
</dbReference>
<evidence type="ECO:0000313" key="9">
    <source>
        <dbReference type="Proteomes" id="UP000253941"/>
    </source>
</evidence>
<proteinExistence type="inferred from homology"/>
<gene>
    <name evidence="8" type="primary">rfbD</name>
    <name evidence="8" type="ORF">DRB17_08490</name>
</gene>
<organism evidence="8 9">
    <name type="scientific">Ferruginivarius sediminum</name>
    <dbReference type="NCBI Taxonomy" id="2661937"/>
    <lineage>
        <taxon>Bacteria</taxon>
        <taxon>Pseudomonadati</taxon>
        <taxon>Pseudomonadota</taxon>
        <taxon>Alphaproteobacteria</taxon>
        <taxon>Rhodospirillales</taxon>
        <taxon>Rhodospirillaceae</taxon>
        <taxon>Ferruginivarius</taxon>
    </lineage>
</organism>
<dbReference type="InterPro" id="IPR036291">
    <property type="entry name" value="NAD(P)-bd_dom_sf"/>
</dbReference>
<dbReference type="Gene3D" id="3.90.25.10">
    <property type="entry name" value="UDP-galactose 4-epimerase, domain 1"/>
    <property type="match status" value="1"/>
</dbReference>
<keyword evidence="6 8" id="KW-0560">Oxidoreductase</keyword>
<dbReference type="AlphaFoldDB" id="A0A369TAA2"/>
<dbReference type="CDD" id="cd05254">
    <property type="entry name" value="dTDP_HR_like_SDR_e"/>
    <property type="match status" value="1"/>
</dbReference>
<name>A0A369TAA2_9PROT</name>
<evidence type="ECO:0000256" key="5">
    <source>
        <dbReference type="ARBA" id="ARBA00048200"/>
    </source>
</evidence>
<evidence type="ECO:0000256" key="1">
    <source>
        <dbReference type="ARBA" id="ARBA00004781"/>
    </source>
</evidence>
<keyword evidence="6" id="KW-0521">NADP</keyword>
<comment type="function">
    <text evidence="6">Catalyzes the reduction of dTDP-6-deoxy-L-lyxo-4-hexulose to yield dTDP-L-rhamnose.</text>
</comment>
<evidence type="ECO:0000256" key="4">
    <source>
        <dbReference type="ARBA" id="ARBA00017099"/>
    </source>
</evidence>
<comment type="caution">
    <text evidence="8">The sequence shown here is derived from an EMBL/GenBank/DDBJ whole genome shotgun (WGS) entry which is preliminary data.</text>
</comment>
<accession>A0A369TAA2</accession>
<sequence>MSGPGRVLVFGGDGQLGRGLRKAAADSRAELMALGHGEVDIADAGSVADAIANAAPGTVINAAAYTKVDDAEDETEAAYRVNRDGAANIARACARQGCALIHVSTDYVFDGTSERPWRPDDPPSPLNAYGATKLAGEEAVRAAGAQAAIVRTAWVFSPWGQNFVRSMLRLGRERERLTIVDDQTGSPTSAIDLARALLAAAPHVRDGVTGTFHFGGQPPVSWYGFARVIFDLAAPGWPRVPEVQPIPSSEFPTRARRPHYSVLDTSAFEAAFGYPAPDWRASLREVLGELGELETERGAT</sequence>
<reference evidence="8 9" key="1">
    <citation type="submission" date="2018-07" db="EMBL/GenBank/DDBJ databases">
        <title>Venubactetium sediminum gen. nov., sp. nov., isolated from a marine solar saltern.</title>
        <authorList>
            <person name="Wang S."/>
        </authorList>
    </citation>
    <scope>NUCLEOTIDE SEQUENCE [LARGE SCALE GENOMIC DNA]</scope>
    <source>
        <strain evidence="8 9">WD2A32</strain>
    </source>
</reference>
<comment type="similarity">
    <text evidence="2 6">Belongs to the dTDP-4-dehydrorhamnose reductase family.</text>
</comment>
<comment type="cofactor">
    <cofactor evidence="6">
        <name>Mg(2+)</name>
        <dbReference type="ChEBI" id="CHEBI:18420"/>
    </cofactor>
    <text evidence="6">Binds 1 Mg(2+) ion per monomer.</text>
</comment>
<evidence type="ECO:0000259" key="7">
    <source>
        <dbReference type="Pfam" id="PF04321"/>
    </source>
</evidence>
<dbReference type="Pfam" id="PF04321">
    <property type="entry name" value="RmlD_sub_bind"/>
    <property type="match status" value="1"/>
</dbReference>
<dbReference type="UniPathway" id="UPA00124"/>